<sequence>MEAHLFGILPFTARDIFRDGHGGLLVRLLDKLRLTERTGPLMDRSELVTVLAEMMIIPAYALCRYITWREIAPLVVEGIISFQGVTAKGIFHFNPDGLVERFETLDRYYNEGGTYQNYPWVATAEKYKFRGDIRFPSVFRALWKMPGREHVYFKGELTRLLFNTF</sequence>
<reference evidence="1 2" key="1">
    <citation type="submission" date="2020-05" db="EMBL/GenBank/DDBJ databases">
        <title>Mucilaginibacter mali sp. nov.</title>
        <authorList>
            <person name="Kim H.S."/>
            <person name="Lee K.C."/>
            <person name="Suh M.K."/>
            <person name="Kim J.-S."/>
            <person name="Han K.-I."/>
            <person name="Eom M.K."/>
            <person name="Shin Y.K."/>
            <person name="Lee J.-S."/>
        </authorList>
    </citation>
    <scope>NUCLEOTIDE SEQUENCE [LARGE SCALE GENOMIC DNA]</scope>
    <source>
        <strain evidence="1 2">G2-14</strain>
    </source>
</reference>
<dbReference type="Proteomes" id="UP000505355">
    <property type="component" value="Chromosome"/>
</dbReference>
<evidence type="ECO:0000313" key="2">
    <source>
        <dbReference type="Proteomes" id="UP000505355"/>
    </source>
</evidence>
<organism evidence="1 2">
    <name type="scientific">Mucilaginibacter mali</name>
    <dbReference type="NCBI Taxonomy" id="2740462"/>
    <lineage>
        <taxon>Bacteria</taxon>
        <taxon>Pseudomonadati</taxon>
        <taxon>Bacteroidota</taxon>
        <taxon>Sphingobacteriia</taxon>
        <taxon>Sphingobacteriales</taxon>
        <taxon>Sphingobacteriaceae</taxon>
        <taxon>Mucilaginibacter</taxon>
    </lineage>
</organism>
<proteinExistence type="predicted"/>
<dbReference type="KEGG" id="mmab:HQ865_25620"/>
<evidence type="ECO:0000313" key="1">
    <source>
        <dbReference type="EMBL" id="QKJ32985.1"/>
    </source>
</evidence>
<gene>
    <name evidence="1" type="ORF">HQ865_25620</name>
</gene>
<dbReference type="AlphaFoldDB" id="A0A7D4QD97"/>
<dbReference type="EMBL" id="CP054139">
    <property type="protein sequence ID" value="QKJ32985.1"/>
    <property type="molecule type" value="Genomic_DNA"/>
</dbReference>
<dbReference type="InterPro" id="IPR046674">
    <property type="entry name" value="DUF6544"/>
</dbReference>
<keyword evidence="2" id="KW-1185">Reference proteome</keyword>
<dbReference type="Pfam" id="PF20181">
    <property type="entry name" value="DUF6544"/>
    <property type="match status" value="1"/>
</dbReference>
<name>A0A7D4QD97_9SPHI</name>
<accession>A0A7D4QD97</accession>
<protein>
    <submittedName>
        <fullName evidence="1">Uncharacterized protein</fullName>
    </submittedName>
</protein>